<dbReference type="RefSeq" id="WP_088258256.1">
    <property type="nucleotide sequence ID" value="NZ_NIDE01000014.1"/>
</dbReference>
<dbReference type="InterPro" id="IPR012902">
    <property type="entry name" value="N_methyl_site"/>
</dbReference>
<protein>
    <recommendedName>
        <fullName evidence="2">DUF1559 domain-containing protein</fullName>
    </recommendedName>
</protein>
<feature type="transmembrane region" description="Helical" evidence="1">
    <location>
        <begin position="12"/>
        <end position="35"/>
    </location>
</feature>
<keyword evidence="1" id="KW-0812">Transmembrane</keyword>
<keyword evidence="1" id="KW-0472">Membrane</keyword>
<dbReference type="NCBIfam" id="TIGR04294">
    <property type="entry name" value="pre_pil_HX9DG"/>
    <property type="match status" value="1"/>
</dbReference>
<evidence type="ECO:0000256" key="1">
    <source>
        <dbReference type="SAM" id="Phobius"/>
    </source>
</evidence>
<organism evidence="3 4">
    <name type="scientific">Fimbriiglobus ruber</name>
    <dbReference type="NCBI Taxonomy" id="1908690"/>
    <lineage>
        <taxon>Bacteria</taxon>
        <taxon>Pseudomonadati</taxon>
        <taxon>Planctomycetota</taxon>
        <taxon>Planctomycetia</taxon>
        <taxon>Gemmatales</taxon>
        <taxon>Gemmataceae</taxon>
        <taxon>Fimbriiglobus</taxon>
    </lineage>
</organism>
<accession>A0A225DBV2</accession>
<proteinExistence type="predicted"/>
<dbReference type="PROSITE" id="PS00409">
    <property type="entry name" value="PROKAR_NTER_METHYL"/>
    <property type="match status" value="1"/>
</dbReference>
<dbReference type="InterPro" id="IPR045584">
    <property type="entry name" value="Pilin-like"/>
</dbReference>
<name>A0A225DBV2_9BACT</name>
<keyword evidence="4" id="KW-1185">Reference proteome</keyword>
<dbReference type="OrthoDB" id="287493at2"/>
<dbReference type="AlphaFoldDB" id="A0A225DBV2"/>
<dbReference type="Gene3D" id="3.30.700.10">
    <property type="entry name" value="Glycoprotein, Type 4 Pilin"/>
    <property type="match status" value="1"/>
</dbReference>
<dbReference type="EMBL" id="NIDE01000014">
    <property type="protein sequence ID" value="OWK38463.1"/>
    <property type="molecule type" value="Genomic_DNA"/>
</dbReference>
<evidence type="ECO:0000313" key="3">
    <source>
        <dbReference type="EMBL" id="OWK38463.1"/>
    </source>
</evidence>
<comment type="caution">
    <text evidence="3">The sequence shown here is derived from an EMBL/GenBank/DDBJ whole genome shotgun (WGS) entry which is preliminary data.</text>
</comment>
<dbReference type="PANTHER" id="PTHR30093:SF2">
    <property type="entry name" value="TYPE II SECRETION SYSTEM PROTEIN H"/>
    <property type="match status" value="1"/>
</dbReference>
<evidence type="ECO:0000313" key="4">
    <source>
        <dbReference type="Proteomes" id="UP000214646"/>
    </source>
</evidence>
<dbReference type="Pfam" id="PF07596">
    <property type="entry name" value="SBP_bac_10"/>
    <property type="match status" value="1"/>
</dbReference>
<dbReference type="NCBIfam" id="TIGR02532">
    <property type="entry name" value="IV_pilin_GFxxxE"/>
    <property type="match status" value="1"/>
</dbReference>
<dbReference type="InterPro" id="IPR011453">
    <property type="entry name" value="DUF1559"/>
</dbReference>
<keyword evidence="1" id="KW-1133">Transmembrane helix</keyword>
<dbReference type="InterPro" id="IPR027558">
    <property type="entry name" value="Pre_pil_HX9DG_C"/>
</dbReference>
<feature type="domain" description="DUF1559" evidence="2">
    <location>
        <begin position="36"/>
        <end position="301"/>
    </location>
</feature>
<sequence length="320" mass="33986">MVRCSSRRRAGFTLIELLVVIAIIAILIGLLLPAVQKVREAAARSKCTNNLKQLALGVHGFHDVRGQFPYNGDPNNSGCCWAATKASWSWLARILPYIEQGPLFTSGGLGNSPEANQDTTNPAIVAMIKTVVPTFICPSDISPPTRTNTADWPGGTVMGVTSYKGVSGSNWAWGTATWNPVAGTGITNGSTNGLDNGDGIFWRSDVTRPLKITSIADGTSNTAMIGEEVSIIDQWAAWAYSNASNGTCAITLNNGFITGQPGFQSIGDWPDLYSFRSKHTNGANFAMADGHVLFVSNSIAQANYRAACTYAGGETIGMNQ</sequence>
<dbReference type="Proteomes" id="UP000214646">
    <property type="component" value="Unassembled WGS sequence"/>
</dbReference>
<dbReference type="SUPFAM" id="SSF54523">
    <property type="entry name" value="Pili subunits"/>
    <property type="match status" value="1"/>
</dbReference>
<dbReference type="Pfam" id="PF07963">
    <property type="entry name" value="N_methyl"/>
    <property type="match status" value="1"/>
</dbReference>
<evidence type="ECO:0000259" key="2">
    <source>
        <dbReference type="Pfam" id="PF07596"/>
    </source>
</evidence>
<gene>
    <name evidence="3" type="ORF">FRUB_07583</name>
</gene>
<dbReference type="PANTHER" id="PTHR30093">
    <property type="entry name" value="GENERAL SECRETION PATHWAY PROTEIN G"/>
    <property type="match status" value="1"/>
</dbReference>
<reference evidence="4" key="1">
    <citation type="submission" date="2017-06" db="EMBL/GenBank/DDBJ databases">
        <title>Genome analysis of Fimbriiglobus ruber SP5, the first member of the order Planctomycetales with confirmed chitinolytic capability.</title>
        <authorList>
            <person name="Ravin N.V."/>
            <person name="Rakitin A.L."/>
            <person name="Ivanova A.A."/>
            <person name="Beletsky A.V."/>
            <person name="Kulichevskaya I.S."/>
            <person name="Mardanov A.V."/>
            <person name="Dedysh S.N."/>
        </authorList>
    </citation>
    <scope>NUCLEOTIDE SEQUENCE [LARGE SCALE GENOMIC DNA]</scope>
    <source>
        <strain evidence="4">SP5</strain>
    </source>
</reference>